<dbReference type="AlphaFoldDB" id="A0A9Q0CMZ5"/>
<dbReference type="OrthoDB" id="643149at2759"/>
<dbReference type="InterPro" id="IPR044741">
    <property type="entry name" value="NsLTP-like"/>
</dbReference>
<dbReference type="EMBL" id="JAMQYH010000002">
    <property type="protein sequence ID" value="KAJ1696983.1"/>
    <property type="molecule type" value="Genomic_DNA"/>
</dbReference>
<feature type="domain" description="Bifunctional inhibitor/plant lipid transfer protein/seed storage helical" evidence="2">
    <location>
        <begin position="68"/>
        <end position="141"/>
    </location>
</feature>
<dbReference type="PANTHER" id="PTHR33122:SF43">
    <property type="entry name" value="BIFUNCTIONAL INHIBITOR_PLANT LIPID TRANSFER PROTEIN_SEED STORAGE HELICAL DOMAIN-CONTAINING PROTEIN"/>
    <property type="match status" value="1"/>
</dbReference>
<accession>A0A9Q0CMZ5</accession>
<dbReference type="GO" id="GO:0005504">
    <property type="term" value="F:fatty acid binding"/>
    <property type="evidence" value="ECO:0007669"/>
    <property type="project" value="InterPro"/>
</dbReference>
<dbReference type="InterPro" id="IPR016140">
    <property type="entry name" value="Bifunc_inhib/LTP/seed_store"/>
</dbReference>
<dbReference type="Proteomes" id="UP001151287">
    <property type="component" value="Unassembled WGS sequence"/>
</dbReference>
<gene>
    <name evidence="3" type="ORF">LUZ63_005495</name>
</gene>
<evidence type="ECO:0000259" key="2">
    <source>
        <dbReference type="SMART" id="SM00499"/>
    </source>
</evidence>
<dbReference type="SUPFAM" id="SSF47699">
    <property type="entry name" value="Bifunctional inhibitor/lipid-transfer protein/seed storage 2S albumin"/>
    <property type="match status" value="1"/>
</dbReference>
<dbReference type="InterPro" id="IPR036312">
    <property type="entry name" value="Bifun_inhib/LTP/seed_sf"/>
</dbReference>
<organism evidence="3 4">
    <name type="scientific">Rhynchospora breviuscula</name>
    <dbReference type="NCBI Taxonomy" id="2022672"/>
    <lineage>
        <taxon>Eukaryota</taxon>
        <taxon>Viridiplantae</taxon>
        <taxon>Streptophyta</taxon>
        <taxon>Embryophyta</taxon>
        <taxon>Tracheophyta</taxon>
        <taxon>Spermatophyta</taxon>
        <taxon>Magnoliopsida</taxon>
        <taxon>Liliopsida</taxon>
        <taxon>Poales</taxon>
        <taxon>Cyperaceae</taxon>
        <taxon>Cyperoideae</taxon>
        <taxon>Rhynchosporeae</taxon>
        <taxon>Rhynchospora</taxon>
    </lineage>
</organism>
<dbReference type="CDD" id="cd04660">
    <property type="entry name" value="nsLTP_like"/>
    <property type="match status" value="1"/>
</dbReference>
<name>A0A9Q0CMZ5_9POAL</name>
<reference evidence="3" key="1">
    <citation type="journal article" date="2022" name="Cell">
        <title>Repeat-based holocentromeres influence genome architecture and karyotype evolution.</title>
        <authorList>
            <person name="Hofstatter P.G."/>
            <person name="Thangavel G."/>
            <person name="Lux T."/>
            <person name="Neumann P."/>
            <person name="Vondrak T."/>
            <person name="Novak P."/>
            <person name="Zhang M."/>
            <person name="Costa L."/>
            <person name="Castellani M."/>
            <person name="Scott A."/>
            <person name="Toegelov H."/>
            <person name="Fuchs J."/>
            <person name="Mata-Sucre Y."/>
            <person name="Dias Y."/>
            <person name="Vanzela A.L.L."/>
            <person name="Huettel B."/>
            <person name="Almeida C.C.S."/>
            <person name="Simkova H."/>
            <person name="Souza G."/>
            <person name="Pedrosa-Harand A."/>
            <person name="Macas J."/>
            <person name="Mayer K.F.X."/>
            <person name="Houben A."/>
            <person name="Marques A."/>
        </authorList>
    </citation>
    <scope>NUCLEOTIDE SEQUENCE</scope>
    <source>
        <strain evidence="3">RhyBre1mFocal</strain>
    </source>
</reference>
<dbReference type="InterPro" id="IPR039265">
    <property type="entry name" value="DIR1-like"/>
</dbReference>
<dbReference type="Pfam" id="PF14368">
    <property type="entry name" value="LTP_2"/>
    <property type="match status" value="1"/>
</dbReference>
<dbReference type="PANTHER" id="PTHR33122">
    <property type="entry name" value="LIPID BINDING PROTEIN-RELATED"/>
    <property type="match status" value="1"/>
</dbReference>
<keyword evidence="4" id="KW-1185">Reference proteome</keyword>
<dbReference type="SMART" id="SM00499">
    <property type="entry name" value="AAI"/>
    <property type="match status" value="1"/>
</dbReference>
<dbReference type="GO" id="GO:0009627">
    <property type="term" value="P:systemic acquired resistance"/>
    <property type="evidence" value="ECO:0007669"/>
    <property type="project" value="InterPro"/>
</dbReference>
<evidence type="ECO:0000313" key="3">
    <source>
        <dbReference type="EMBL" id="KAJ1696983.1"/>
    </source>
</evidence>
<comment type="caution">
    <text evidence="3">The sequence shown here is derived from an EMBL/GenBank/DDBJ whole genome shotgun (WGS) entry which is preliminary data.</text>
</comment>
<proteinExistence type="predicted"/>
<evidence type="ECO:0000313" key="4">
    <source>
        <dbReference type="Proteomes" id="UP001151287"/>
    </source>
</evidence>
<evidence type="ECO:0000256" key="1">
    <source>
        <dbReference type="SAM" id="MobiDB-lite"/>
    </source>
</evidence>
<sequence length="172" mass="18372">MGDGGGGEGEGDVGERKGRRGPSPTKASSSKSQTNYITMDTKLQTQAIALACIIVLLLTGEAQAGKDCKVDEASLVSCLPAISGNKPAQYPTPECCKALKKADLPCLCSYRNSPDLKKWGIKPDLAVKLPGKCKLAVPKECEQQEYLGPADDYYSEFEAVEAGQDFTDHPEE</sequence>
<feature type="region of interest" description="Disordered" evidence="1">
    <location>
        <begin position="1"/>
        <end position="33"/>
    </location>
</feature>
<dbReference type="Gene3D" id="1.10.110.10">
    <property type="entry name" value="Plant lipid-transfer and hydrophobic proteins"/>
    <property type="match status" value="1"/>
</dbReference>
<protein>
    <recommendedName>
        <fullName evidence="2">Bifunctional inhibitor/plant lipid transfer protein/seed storage helical domain-containing protein</fullName>
    </recommendedName>
</protein>